<dbReference type="PROSITE" id="PS50157">
    <property type="entry name" value="ZINC_FINGER_C2H2_2"/>
    <property type="match status" value="2"/>
</dbReference>
<evidence type="ECO:0000259" key="1">
    <source>
        <dbReference type="PROSITE" id="PS50157"/>
    </source>
</evidence>
<organism evidence="2 3">
    <name type="scientific">Aedes aegypti</name>
    <name type="common">Yellowfever mosquito</name>
    <name type="synonym">Culex aegypti</name>
    <dbReference type="NCBI Taxonomy" id="7159"/>
    <lineage>
        <taxon>Eukaryota</taxon>
        <taxon>Metazoa</taxon>
        <taxon>Ecdysozoa</taxon>
        <taxon>Arthropoda</taxon>
        <taxon>Hexapoda</taxon>
        <taxon>Insecta</taxon>
        <taxon>Pterygota</taxon>
        <taxon>Neoptera</taxon>
        <taxon>Endopterygota</taxon>
        <taxon>Diptera</taxon>
        <taxon>Nematocera</taxon>
        <taxon>Culicoidea</taxon>
        <taxon>Culicidae</taxon>
        <taxon>Culicinae</taxon>
        <taxon>Aedini</taxon>
        <taxon>Aedes</taxon>
        <taxon>Stegomyia</taxon>
    </lineage>
</organism>
<dbReference type="InterPro" id="IPR036236">
    <property type="entry name" value="Znf_C2H2_sf"/>
</dbReference>
<dbReference type="Proteomes" id="UP000008820">
    <property type="component" value="Chromosome 2"/>
</dbReference>
<dbReference type="InterPro" id="IPR013087">
    <property type="entry name" value="Znf_C2H2_type"/>
</dbReference>
<reference evidence="2" key="2">
    <citation type="submission" date="2020-05" db="UniProtKB">
        <authorList>
            <consortium name="EnsemblMetazoa"/>
        </authorList>
    </citation>
    <scope>IDENTIFICATION</scope>
    <source>
        <strain evidence="2">LVP_AGWG</strain>
    </source>
</reference>
<feature type="domain" description="C2H2-type" evidence="1">
    <location>
        <begin position="31"/>
        <end position="61"/>
    </location>
</feature>
<feature type="domain" description="C2H2-type" evidence="1">
    <location>
        <begin position="3"/>
        <end position="30"/>
    </location>
</feature>
<dbReference type="PROSITE" id="PS00028">
    <property type="entry name" value="ZINC_FINGER_C2H2_1"/>
    <property type="match status" value="1"/>
</dbReference>
<sequence>MKIVCKFCGISAENVEFLIKHMRLHKKESKFECPFENCVVFFKSFAVFVQHIRQRHIGRKNSVEVECPIMDCEFMSSDFKRITKHVVKHISEGHPVFCPLKCRTGKPFATPNSLRIHNMYFHRIGVPRNLSRPDVSQPKYGSTDQVCAPHPEVTVCNTDVEDVGKADQEEKTEIEQRVELNSNFEMVIGSLLLKLLSKNHVTDVVIQEIVDAMDEALTMEKQFLNFKCKSFASENSLSAEVTGKLINSMCSDNLQSNLFGPKGKFRSSYTRKKFFRENFAYVSPVQILLQRDGDHNSCFYYYVPILQTLTSMLNDEKIYDAIFREKLSVPHHMTDYTDGLKYKNSGFFGRKTLNLFFYQDAAEVVVNAVGNATGRHKLECWYMVVGNLDPHLRCLTDNIQLVLLCKTKDFAYFGTDAILRRLVEDLKTLENSGIIVNGGGYEERIYGSIFITMNDNLGAHQLAGLTENFSRSSYFCRFCYVQHQSFKENCFMLAEPRTSQSSSQDIQIIICNPSEIPYRGVKAPCILNELTYFNMFHYGSAPCIAHDLFEGWVNSDLFLIFKKLVKSKSISTNYLQAKINAIFKQLKIKTKIALDFSRKSKTIKAKACDIWHIVQIIPFLFIKTTVDYNIPEMLMLLLIKQITDIITSPVISKDHVQLLAVLIREYLEFRSENFEAPLKPKHHFTMHYPHLILWLGPLMSYCTLFCERKHCFFKRALRSTLNFKNVVKFCAEHHQYYQGLLNTKNNRFEKQFVAEKYLESSAFLPCSTTDLLGKSGLLHDQNLYAEEAVYCGHDYKKGQFLFLSHDEYGEVFFVLKIQLLIFEPKTNNLYIFGEKQAVTNIHEKGLLVVQREVLDTEVKNIETFIDRTPLETYIESSKEYLFIKHTIPLIN</sequence>
<protein>
    <recommendedName>
        <fullName evidence="1">C2H2-type domain-containing protein</fullName>
    </recommendedName>
</protein>
<proteinExistence type="predicted"/>
<evidence type="ECO:0000313" key="3">
    <source>
        <dbReference type="Proteomes" id="UP000008820"/>
    </source>
</evidence>
<dbReference type="OrthoDB" id="7961282at2759"/>
<dbReference type="InParanoid" id="A0A6I8U265"/>
<dbReference type="Gene3D" id="3.30.160.60">
    <property type="entry name" value="Classic Zinc Finger"/>
    <property type="match status" value="1"/>
</dbReference>
<evidence type="ECO:0000313" key="2">
    <source>
        <dbReference type="EnsemblMetazoa" id="AAEL024223-PA"/>
    </source>
</evidence>
<keyword evidence="3" id="KW-1185">Reference proteome</keyword>
<accession>A0A6I8U265</accession>
<dbReference type="SMART" id="SM00355">
    <property type="entry name" value="ZnF_C2H2"/>
    <property type="match status" value="4"/>
</dbReference>
<name>A0A6I8U265_AEDAE</name>
<dbReference type="EnsemblMetazoa" id="AAEL024223-RA">
    <property type="protein sequence ID" value="AAEL024223-PA"/>
    <property type="gene ID" value="AAEL024223"/>
</dbReference>
<dbReference type="SUPFAM" id="SSF57667">
    <property type="entry name" value="beta-beta-alpha zinc fingers"/>
    <property type="match status" value="1"/>
</dbReference>
<gene>
    <name evidence="2" type="primary">110675259</name>
</gene>
<dbReference type="AlphaFoldDB" id="A0A6I8U265"/>
<reference evidence="2 3" key="1">
    <citation type="submission" date="2017-06" db="EMBL/GenBank/DDBJ databases">
        <title>Aedes aegypti genome working group (AGWG) sequencing and assembly.</title>
        <authorList>
            <consortium name="Aedes aegypti Genome Working Group (AGWG)"/>
            <person name="Matthews B.J."/>
        </authorList>
    </citation>
    <scope>NUCLEOTIDE SEQUENCE [LARGE SCALE GENOMIC DNA]</scope>
    <source>
        <strain evidence="2 3">LVP_AGWG</strain>
    </source>
</reference>